<dbReference type="Pfam" id="PF03171">
    <property type="entry name" value="2OG-FeII_Oxy"/>
    <property type="match status" value="1"/>
</dbReference>
<accession>A0AAJ8LPA8</accession>
<reference evidence="3" key="2">
    <citation type="submission" date="2024-01" db="EMBL/GenBank/DDBJ databases">
        <title>Comparative genomics of Cryptococcus and Kwoniella reveals pathogenesis evolution and contrasting modes of karyotype evolution via chromosome fusion or intercentromeric recombination.</title>
        <authorList>
            <person name="Coelho M.A."/>
            <person name="David-Palma M."/>
            <person name="Shea T."/>
            <person name="Bowers K."/>
            <person name="McGinley-Smith S."/>
            <person name="Mohammad A.W."/>
            <person name="Gnirke A."/>
            <person name="Yurkov A.M."/>
            <person name="Nowrousian M."/>
            <person name="Sun S."/>
            <person name="Cuomo C.A."/>
            <person name="Heitman J."/>
        </authorList>
    </citation>
    <scope>NUCLEOTIDE SEQUENCE</scope>
    <source>
        <strain evidence="3">CBS 12478</strain>
    </source>
</reference>
<evidence type="ECO:0000259" key="2">
    <source>
        <dbReference type="Pfam" id="PF14226"/>
    </source>
</evidence>
<dbReference type="PANTHER" id="PTHR47990">
    <property type="entry name" value="2-OXOGLUTARATE (2OG) AND FE(II)-DEPENDENT OXYGENASE SUPERFAMILY PROTEIN-RELATED"/>
    <property type="match status" value="1"/>
</dbReference>
<feature type="domain" description="Isopenicillin N synthase-like Fe(2+) 2OG dioxygenase" evidence="1">
    <location>
        <begin position="228"/>
        <end position="315"/>
    </location>
</feature>
<reference evidence="3" key="1">
    <citation type="submission" date="2017-08" db="EMBL/GenBank/DDBJ databases">
        <authorList>
            <person name="Cuomo C."/>
            <person name="Billmyre B."/>
            <person name="Heitman J."/>
        </authorList>
    </citation>
    <scope>NUCLEOTIDE SEQUENCE</scope>
    <source>
        <strain evidence="3">CBS 12478</strain>
    </source>
</reference>
<evidence type="ECO:0000313" key="4">
    <source>
        <dbReference type="Proteomes" id="UP000322225"/>
    </source>
</evidence>
<name>A0AAJ8LPA8_9TREE</name>
<dbReference type="AlphaFoldDB" id="A0AAJ8LPA8"/>
<dbReference type="Proteomes" id="UP000322225">
    <property type="component" value="Chromosome 9"/>
</dbReference>
<evidence type="ECO:0000259" key="1">
    <source>
        <dbReference type="Pfam" id="PF03171"/>
    </source>
</evidence>
<dbReference type="EMBL" id="CP144059">
    <property type="protein sequence ID" value="WWD20775.1"/>
    <property type="molecule type" value="Genomic_DNA"/>
</dbReference>
<sequence>MPTCRDRLVVILSSSTYDMPVAIPTLRPWIPPAETKADVKWANLRTIDLSQFDSPIAVEREAVYENFKTAVFEDGFLYLVNFGLTQEEIDEQFAIAQNALIDSQITPEEKERLEWKYLNTGKYTGYKPRGYWDIAKGVKDNVESFNYYSETMCDGGHLPVCLRNHIDKIAQFNQYCHDVINKKLLSLLSRMLELPENYLWDNVQSHNGVIGEGYFRQMMFHPVSESNRKKAEVQMHGHQDYGVTTLLLSQPIAALQVLSADGDWRYVKYKPGGMIVNLGEVLEFLSGGHLPATRHRVTQCPPDQADQYRLTIGLFTAAKNDVSLAPLTTSPLLAREGYVSRFEPGAEGIVDATKIPTAEEWRIARVLRSQTPPEDIVEVKGVKYNRQYFRGIYVLEPI</sequence>
<organism evidence="3 4">
    <name type="scientific">Kwoniella shandongensis</name>
    <dbReference type="NCBI Taxonomy" id="1734106"/>
    <lineage>
        <taxon>Eukaryota</taxon>
        <taxon>Fungi</taxon>
        <taxon>Dikarya</taxon>
        <taxon>Basidiomycota</taxon>
        <taxon>Agaricomycotina</taxon>
        <taxon>Tremellomycetes</taxon>
        <taxon>Tremellales</taxon>
        <taxon>Cryptococcaceae</taxon>
        <taxon>Kwoniella</taxon>
    </lineage>
</organism>
<protein>
    <recommendedName>
        <fullName evidence="5">Fe2OG dioxygenase domain-containing protein</fullName>
    </recommendedName>
</protein>
<dbReference type="GeneID" id="43587395"/>
<dbReference type="KEGG" id="ksn:43587395"/>
<dbReference type="SUPFAM" id="SSF51197">
    <property type="entry name" value="Clavaminate synthase-like"/>
    <property type="match status" value="1"/>
</dbReference>
<gene>
    <name evidence="3" type="ORF">CI109_105252</name>
</gene>
<dbReference type="InterPro" id="IPR050231">
    <property type="entry name" value="Iron_ascorbate_oxido_reductase"/>
</dbReference>
<dbReference type="InterPro" id="IPR044861">
    <property type="entry name" value="IPNS-like_FE2OG_OXY"/>
</dbReference>
<dbReference type="InterPro" id="IPR027443">
    <property type="entry name" value="IPNS-like_sf"/>
</dbReference>
<dbReference type="RefSeq" id="XP_031862597.2">
    <property type="nucleotide sequence ID" value="XM_032003275.2"/>
</dbReference>
<dbReference type="PRINTS" id="PR00682">
    <property type="entry name" value="IPNSYNTHASE"/>
</dbReference>
<dbReference type="InterPro" id="IPR026992">
    <property type="entry name" value="DIOX_N"/>
</dbReference>
<evidence type="ECO:0000313" key="3">
    <source>
        <dbReference type="EMBL" id="WWD20775.1"/>
    </source>
</evidence>
<dbReference type="Pfam" id="PF14226">
    <property type="entry name" value="DIOX_N"/>
    <property type="match status" value="1"/>
</dbReference>
<evidence type="ECO:0008006" key="5">
    <source>
        <dbReference type="Google" id="ProtNLM"/>
    </source>
</evidence>
<proteinExistence type="predicted"/>
<feature type="domain" description="Non-haem dioxygenase N-terminal" evidence="2">
    <location>
        <begin position="46"/>
        <end position="150"/>
    </location>
</feature>
<keyword evidence="4" id="KW-1185">Reference proteome</keyword>
<dbReference type="Gene3D" id="2.60.120.330">
    <property type="entry name" value="B-lactam Antibiotic, Isopenicillin N Synthase, Chain"/>
    <property type="match status" value="1"/>
</dbReference>